<sequence length="417" mass="45861">MSDADVRLITESEFPDWFRANHIGFLNPPQVTPEDVTTRLKWTDLDRVRGAFDRDTGRLVATFRSFAQDLAVPGGARVAASAVTNVSVLATHRRQGLLSRMMADELTAARQRGEVVSTLIAAEYPIYGRYGYGPATSLVEWEVDVSRAGLDRRWARPECGGRIDFVEPADVREFGPELLERLGAGRAGVVRRGWWVWNQATGLDRPSFRPWTGQLFAAYRSPGGSVDGYVAYTTDETWTDAKIPLNTLTVHELLAATPDAERALWHYVCSMDWVMKVRTGYRAPDDLLPDLLPDPRAARTLTAADHLWVRLLDVPAALSARTYEAPGTLVLDVTDRSGLSGGRFRLDAAAGECEAVPDTVPADLRLDVAELGALYLGEGSVVRLAALGRVAEERPGAAALADVVFRTARRPWCPDIF</sequence>
<keyword evidence="3 4" id="KW-0012">Acyltransferase</keyword>
<evidence type="ECO:0000313" key="6">
    <source>
        <dbReference type="EMBL" id="MCB5178901.1"/>
    </source>
</evidence>
<dbReference type="PANTHER" id="PTHR37817:SF1">
    <property type="entry name" value="N-ACETYLTRANSFERASE EIS"/>
    <property type="match status" value="1"/>
</dbReference>
<comment type="subunit">
    <text evidence="4">Homohexamer; trimer of dimers.</text>
</comment>
<name>A0ABS8B2R1_9ACTN</name>
<feature type="domain" description="N-acetyltransferase" evidence="5">
    <location>
        <begin position="4"/>
        <end position="156"/>
    </location>
</feature>
<dbReference type="InterPro" id="IPR022902">
    <property type="entry name" value="NAcTrfase_Eis"/>
</dbReference>
<dbReference type="PANTHER" id="PTHR37817">
    <property type="entry name" value="N-ACETYLTRANSFERASE EIS"/>
    <property type="match status" value="1"/>
</dbReference>
<dbReference type="Gene3D" id="3.40.630.30">
    <property type="match status" value="2"/>
</dbReference>
<evidence type="ECO:0000256" key="1">
    <source>
        <dbReference type="ARBA" id="ARBA00009213"/>
    </source>
</evidence>
<dbReference type="Pfam" id="PF13527">
    <property type="entry name" value="Acetyltransf_9"/>
    <property type="match status" value="1"/>
</dbReference>
<evidence type="ECO:0000259" key="5">
    <source>
        <dbReference type="PROSITE" id="PS51186"/>
    </source>
</evidence>
<keyword evidence="7" id="KW-1185">Reference proteome</keyword>
<feature type="binding site" evidence="4">
    <location>
        <begin position="86"/>
        <end position="88"/>
    </location>
    <ligand>
        <name>acetyl-CoA</name>
        <dbReference type="ChEBI" id="CHEBI:57288"/>
    </ligand>
</feature>
<gene>
    <name evidence="6" type="ORF">LG632_05810</name>
</gene>
<dbReference type="Pfam" id="PF13530">
    <property type="entry name" value="SCP2_2"/>
    <property type="match status" value="1"/>
</dbReference>
<dbReference type="InterPro" id="IPR000182">
    <property type="entry name" value="GNAT_dom"/>
</dbReference>
<dbReference type="SUPFAM" id="SSF55729">
    <property type="entry name" value="Acyl-CoA N-acyltransferases (Nat)"/>
    <property type="match status" value="1"/>
</dbReference>
<accession>A0ABS8B2R1</accession>
<evidence type="ECO:0000256" key="2">
    <source>
        <dbReference type="ARBA" id="ARBA00022679"/>
    </source>
</evidence>
<evidence type="ECO:0000256" key="3">
    <source>
        <dbReference type="ARBA" id="ARBA00023315"/>
    </source>
</evidence>
<dbReference type="InterPro" id="IPR036527">
    <property type="entry name" value="SCP2_sterol-bd_dom_sf"/>
</dbReference>
<feature type="binding site" evidence="4">
    <location>
        <begin position="94"/>
        <end position="99"/>
    </location>
    <ligand>
        <name>acetyl-CoA</name>
        <dbReference type="ChEBI" id="CHEBI:57288"/>
    </ligand>
</feature>
<dbReference type="EMBL" id="JAJAUY010000013">
    <property type="protein sequence ID" value="MCB5178901.1"/>
    <property type="molecule type" value="Genomic_DNA"/>
</dbReference>
<evidence type="ECO:0000256" key="4">
    <source>
        <dbReference type="HAMAP-Rule" id="MF_01812"/>
    </source>
</evidence>
<keyword evidence="2 4" id="KW-0808">Transferase</keyword>
<organism evidence="6 7">
    <name type="scientific">Streptomyces antimicrobicus</name>
    <dbReference type="NCBI Taxonomy" id="2883108"/>
    <lineage>
        <taxon>Bacteria</taxon>
        <taxon>Bacillati</taxon>
        <taxon>Actinomycetota</taxon>
        <taxon>Actinomycetes</taxon>
        <taxon>Kitasatosporales</taxon>
        <taxon>Streptomycetaceae</taxon>
        <taxon>Streptomyces</taxon>
    </lineage>
</organism>
<dbReference type="InterPro" id="IPR016181">
    <property type="entry name" value="Acyl_CoA_acyltransferase"/>
</dbReference>
<dbReference type="HAMAP" id="MF_01812">
    <property type="entry name" value="Eis"/>
    <property type="match status" value="1"/>
</dbReference>
<dbReference type="Pfam" id="PF17668">
    <property type="entry name" value="Acetyltransf_17"/>
    <property type="match status" value="1"/>
</dbReference>
<proteinExistence type="inferred from homology"/>
<comment type="similarity">
    <text evidence="1 4">Belongs to the acetyltransferase Eis family.</text>
</comment>
<dbReference type="RefSeq" id="WP_226725718.1">
    <property type="nucleotide sequence ID" value="NZ_JAJAUY010000013.1"/>
</dbReference>
<dbReference type="Proteomes" id="UP001199054">
    <property type="component" value="Unassembled WGS sequence"/>
</dbReference>
<dbReference type="InterPro" id="IPR025559">
    <property type="entry name" value="Eis_dom"/>
</dbReference>
<dbReference type="NCBIfam" id="NF002367">
    <property type="entry name" value="PRK01346.1-4"/>
    <property type="match status" value="1"/>
</dbReference>
<dbReference type="SUPFAM" id="SSF55718">
    <property type="entry name" value="SCP-like"/>
    <property type="match status" value="1"/>
</dbReference>
<feature type="active site" description="Proton acceptor; via carboxylate" evidence="4">
    <location>
        <position position="417"/>
    </location>
</feature>
<comment type="caution">
    <text evidence="6">The sequence shown here is derived from an EMBL/GenBank/DDBJ whole genome shotgun (WGS) entry which is preliminary data.</text>
</comment>
<comment type="caution">
    <text evidence="4">Lacks conserved residue(s) required for the propagation of feature annotation.</text>
</comment>
<feature type="active site" description="Proton donor" evidence="4">
    <location>
        <position position="127"/>
    </location>
</feature>
<dbReference type="InterPro" id="IPR051554">
    <property type="entry name" value="Acetyltransferase_Eis"/>
</dbReference>
<dbReference type="PROSITE" id="PS51186">
    <property type="entry name" value="GNAT"/>
    <property type="match status" value="1"/>
</dbReference>
<reference evidence="6 7" key="1">
    <citation type="submission" date="2021-10" db="EMBL/GenBank/DDBJ databases">
        <title>Streptomyces sp. strain SMC 277, a novel streptomycete isolated from soil.</title>
        <authorList>
            <person name="Chanama M."/>
        </authorList>
    </citation>
    <scope>NUCLEOTIDE SEQUENCE [LARGE SCALE GENOMIC DNA]</scope>
    <source>
        <strain evidence="6 7">SMC 277</strain>
    </source>
</reference>
<evidence type="ECO:0000313" key="7">
    <source>
        <dbReference type="Proteomes" id="UP001199054"/>
    </source>
</evidence>
<dbReference type="InterPro" id="IPR041380">
    <property type="entry name" value="Acetyltransf_17"/>
</dbReference>
<dbReference type="Gene3D" id="3.30.1050.10">
    <property type="entry name" value="SCP2 sterol-binding domain"/>
    <property type="match status" value="1"/>
</dbReference>
<protein>
    <submittedName>
        <fullName evidence="6">GNAT family N-acetyltransferase</fullName>
    </submittedName>
</protein>